<evidence type="ECO:0000256" key="12">
    <source>
        <dbReference type="SAM" id="Coils"/>
    </source>
</evidence>
<dbReference type="PANTHER" id="PTHR47529:SF1">
    <property type="entry name" value="PERIPLASMIC CHAPERONE PPID"/>
    <property type="match status" value="1"/>
</dbReference>
<keyword evidence="6 13" id="KW-0472">Membrane</keyword>
<dbReference type="Gene3D" id="3.10.50.40">
    <property type="match status" value="1"/>
</dbReference>
<evidence type="ECO:0000313" key="16">
    <source>
        <dbReference type="Proteomes" id="UP000644147"/>
    </source>
</evidence>
<evidence type="ECO:0000256" key="13">
    <source>
        <dbReference type="SAM" id="Phobius"/>
    </source>
</evidence>
<evidence type="ECO:0000256" key="2">
    <source>
        <dbReference type="ARBA" id="ARBA00022475"/>
    </source>
</evidence>
<comment type="caution">
    <text evidence="15">The sequence shown here is derived from an EMBL/GenBank/DDBJ whole genome shotgun (WGS) entry which is preliminary data.</text>
</comment>
<evidence type="ECO:0000256" key="7">
    <source>
        <dbReference type="ARBA" id="ARBA00023186"/>
    </source>
</evidence>
<dbReference type="InterPro" id="IPR027304">
    <property type="entry name" value="Trigger_fact/SurA_dom_sf"/>
</dbReference>
<accession>A0ABS1C2J5</accession>
<evidence type="ECO:0000256" key="8">
    <source>
        <dbReference type="ARBA" id="ARBA00038408"/>
    </source>
</evidence>
<evidence type="ECO:0000256" key="11">
    <source>
        <dbReference type="PROSITE-ProRule" id="PRU00278"/>
    </source>
</evidence>
<dbReference type="Pfam" id="PF13616">
    <property type="entry name" value="Rotamase_3"/>
    <property type="match status" value="1"/>
</dbReference>
<feature type="domain" description="PpiC" evidence="14">
    <location>
        <begin position="342"/>
        <end position="443"/>
    </location>
</feature>
<evidence type="ECO:0000256" key="1">
    <source>
        <dbReference type="ARBA" id="ARBA00004382"/>
    </source>
</evidence>
<comment type="similarity">
    <text evidence="8">Belongs to the PpiD chaperone family.</text>
</comment>
<feature type="transmembrane region" description="Helical" evidence="13">
    <location>
        <begin position="12"/>
        <end position="32"/>
    </location>
</feature>
<reference evidence="15 16" key="1">
    <citation type="submission" date="2020-12" db="EMBL/GenBank/DDBJ databases">
        <title>Bacterial novel species Adhaeribacter sp. BT258 isolated from soil.</title>
        <authorList>
            <person name="Jung H.-Y."/>
        </authorList>
    </citation>
    <scope>NUCLEOTIDE SEQUENCE [LARGE SCALE GENOMIC DNA]</scope>
    <source>
        <strain evidence="15 16">BT258</strain>
    </source>
</reference>
<evidence type="ECO:0000256" key="4">
    <source>
        <dbReference type="ARBA" id="ARBA00022692"/>
    </source>
</evidence>
<name>A0ABS1C2J5_9BACT</name>
<evidence type="ECO:0000256" key="10">
    <source>
        <dbReference type="ARBA" id="ARBA00042775"/>
    </source>
</evidence>
<dbReference type="SUPFAM" id="SSF54534">
    <property type="entry name" value="FKBP-like"/>
    <property type="match status" value="1"/>
</dbReference>
<feature type="coiled-coil region" evidence="12">
    <location>
        <begin position="256"/>
        <end position="283"/>
    </location>
</feature>
<protein>
    <recommendedName>
        <fullName evidence="9">Periplasmic chaperone PpiD</fullName>
    </recommendedName>
    <alternativeName>
        <fullName evidence="10">Periplasmic folding chaperone</fullName>
    </alternativeName>
</protein>
<evidence type="ECO:0000256" key="3">
    <source>
        <dbReference type="ARBA" id="ARBA00022519"/>
    </source>
</evidence>
<evidence type="ECO:0000259" key="14">
    <source>
        <dbReference type="PROSITE" id="PS50198"/>
    </source>
</evidence>
<dbReference type="Pfam" id="PF13623">
    <property type="entry name" value="SurA_N_2"/>
    <property type="match status" value="1"/>
</dbReference>
<dbReference type="EMBL" id="JAEHFX010000005">
    <property type="protein sequence ID" value="MBK0403538.1"/>
    <property type="molecule type" value="Genomic_DNA"/>
</dbReference>
<keyword evidence="7" id="KW-0143">Chaperone</keyword>
<keyword evidence="2" id="KW-1003">Cell membrane</keyword>
<dbReference type="SUPFAM" id="SSF109998">
    <property type="entry name" value="Triger factor/SurA peptide-binding domain-like"/>
    <property type="match status" value="1"/>
</dbReference>
<evidence type="ECO:0000256" key="6">
    <source>
        <dbReference type="ARBA" id="ARBA00023136"/>
    </source>
</evidence>
<keyword evidence="12" id="KW-0175">Coiled coil</keyword>
<keyword evidence="11" id="KW-0697">Rotamase</keyword>
<dbReference type="PANTHER" id="PTHR47529">
    <property type="entry name" value="PEPTIDYL-PROLYL CIS-TRANS ISOMERASE D"/>
    <property type="match status" value="1"/>
</dbReference>
<gene>
    <name evidence="15" type="ORF">I5M27_11115</name>
</gene>
<organism evidence="15 16">
    <name type="scientific">Adhaeribacter terrigena</name>
    <dbReference type="NCBI Taxonomy" id="2793070"/>
    <lineage>
        <taxon>Bacteria</taxon>
        <taxon>Pseudomonadati</taxon>
        <taxon>Bacteroidota</taxon>
        <taxon>Cytophagia</taxon>
        <taxon>Cytophagales</taxon>
        <taxon>Hymenobacteraceae</taxon>
        <taxon>Adhaeribacter</taxon>
    </lineage>
</organism>
<keyword evidence="5 13" id="KW-1133">Transmembrane helix</keyword>
<comment type="subcellular location">
    <subcellularLocation>
        <location evidence="1">Cell inner membrane</location>
        <topology evidence="1">Single-pass type II membrane protein</topology>
        <orientation evidence="1">Periplasmic side</orientation>
    </subcellularLocation>
</comment>
<keyword evidence="11" id="KW-0413">Isomerase</keyword>
<evidence type="ECO:0000256" key="9">
    <source>
        <dbReference type="ARBA" id="ARBA00040743"/>
    </source>
</evidence>
<keyword evidence="3" id="KW-0997">Cell inner membrane</keyword>
<keyword evidence="4 13" id="KW-0812">Transmembrane</keyword>
<dbReference type="InterPro" id="IPR046357">
    <property type="entry name" value="PPIase_dom_sf"/>
</dbReference>
<proteinExistence type="inferred from homology"/>
<sequence length="702" mass="77244">MAVINKIREKSGWAVGAIAVGLLIFMVLGDLLGPNSRLFGRGDTIVGEIAGKEITIQEFDETLEGIKRNYAAQNGKQPGEEEMAPLREQAWNQLIFKVAFQKEFERLGLTVTEEELVDMVQGNHIHPAIQQAFVNPQTQQFDRASVIDYLSKLDQQPAEQQAAWHQFEQGLGPDRMRIKYDNLIKQSAYVTTQEAKNFNDEQNAAASVKYLYIPYFTLSDSAFKVTDEELKAYLDKNKDRYKSEDARSFEYVTIPVRPSEEDAKAAKEEIAELTKQFQASTNDSAFAVANSDAPFNPAYVNIGELPEKLKNETLTEGQVFGPYEENGVYTIHKVTDIKDGGAASIRASHILFKPAAETPEAKAEAKKKAEDVLAQIKGGADFAAMARQHGSDGTASQGGDLGWFREGNMVPEFEKAVFGAKSTGLLPTLVETSFGYHIVKVTEPKTTRSYQVATITRNISSSDDTRDAAYRKADELAGLSKSPEDFKANIEKDKSLMKAEAKSIRANDRFVNNLANARELVRWAFREDTKVGSVSPAFEVDDQFVVAVLTGKTKKGEANIDARREELTAAVRNEKKAQQIMEKLKGASGSLEQIASKYGPEAQVRTSENVNFGSGAIEGVGLEPVAVGQVFGLKPGKRTGAIEGQSGVMMMELQNITPAQAPADLNMLKQQMLVGRKGRLDNAVYEAVKASADIKDSRVKFF</sequence>
<dbReference type="Gene3D" id="1.10.4030.10">
    <property type="entry name" value="Porin chaperone SurA, peptide-binding domain"/>
    <property type="match status" value="1"/>
</dbReference>
<evidence type="ECO:0000256" key="5">
    <source>
        <dbReference type="ARBA" id="ARBA00022989"/>
    </source>
</evidence>
<dbReference type="RefSeq" id="WP_200506289.1">
    <property type="nucleotide sequence ID" value="NZ_JAEHFX010000005.1"/>
</dbReference>
<dbReference type="InterPro" id="IPR000297">
    <property type="entry name" value="PPIase_PpiC"/>
</dbReference>
<dbReference type="InterPro" id="IPR052029">
    <property type="entry name" value="PpiD_chaperone"/>
</dbReference>
<keyword evidence="16" id="KW-1185">Reference proteome</keyword>
<evidence type="ECO:0000313" key="15">
    <source>
        <dbReference type="EMBL" id="MBK0403538.1"/>
    </source>
</evidence>
<dbReference type="PROSITE" id="PS50198">
    <property type="entry name" value="PPIC_PPIASE_2"/>
    <property type="match status" value="1"/>
</dbReference>
<dbReference type="Proteomes" id="UP000644147">
    <property type="component" value="Unassembled WGS sequence"/>
</dbReference>